<comment type="caution">
    <text evidence="2">The sequence shown here is derived from an EMBL/GenBank/DDBJ whole genome shotgun (WGS) entry which is preliminary data.</text>
</comment>
<feature type="transmembrane region" description="Helical" evidence="1">
    <location>
        <begin position="106"/>
        <end position="123"/>
    </location>
</feature>
<feature type="transmembrane region" description="Helical" evidence="1">
    <location>
        <begin position="49"/>
        <end position="70"/>
    </location>
</feature>
<evidence type="ECO:0000313" key="3">
    <source>
        <dbReference type="Proteomes" id="UP000310263"/>
    </source>
</evidence>
<dbReference type="RefSeq" id="WP_136012239.1">
    <property type="nucleotide sequence ID" value="NZ_SRYE01000002.1"/>
</dbReference>
<name>A0A4V3RRA1_9ACTN</name>
<feature type="transmembrane region" description="Helical" evidence="1">
    <location>
        <begin position="129"/>
        <end position="148"/>
    </location>
</feature>
<proteinExistence type="predicted"/>
<evidence type="ECO:0000313" key="2">
    <source>
        <dbReference type="EMBL" id="TGY62510.1"/>
    </source>
</evidence>
<dbReference type="OrthoDB" id="2164897at2"/>
<feature type="transmembrane region" description="Helical" evidence="1">
    <location>
        <begin position="160"/>
        <end position="179"/>
    </location>
</feature>
<dbReference type="Pfam" id="PF19845">
    <property type="entry name" value="DUF6320"/>
    <property type="match status" value="1"/>
</dbReference>
<reference evidence="2 3" key="1">
    <citation type="submission" date="2019-04" db="EMBL/GenBank/DDBJ databases">
        <title>Microbes associate with the intestines of laboratory mice.</title>
        <authorList>
            <person name="Navarre W."/>
            <person name="Wong E."/>
            <person name="Huang K."/>
            <person name="Tropini C."/>
            <person name="Ng K."/>
            <person name="Yu B."/>
        </authorList>
    </citation>
    <scope>NUCLEOTIDE SEQUENCE [LARGE SCALE GENOMIC DNA]</scope>
    <source>
        <strain evidence="2 3">NM07_P-09</strain>
    </source>
</reference>
<feature type="transmembrane region" description="Helical" evidence="1">
    <location>
        <begin position="76"/>
        <end position="94"/>
    </location>
</feature>
<dbReference type="Proteomes" id="UP000310263">
    <property type="component" value="Unassembled WGS sequence"/>
</dbReference>
<dbReference type="EMBL" id="SRYE01000002">
    <property type="protein sequence ID" value="TGY62510.1"/>
    <property type="molecule type" value="Genomic_DNA"/>
</dbReference>
<keyword evidence="1" id="KW-1133">Transmembrane helix</keyword>
<gene>
    <name evidence="2" type="ORF">E5334_03575</name>
</gene>
<sequence length="218" mass="23640">MKYCSHCKVDFSGDLDTCPLCQRPLTGSPSPAVFPHAAIVKPQKLMISFVFFGSGAAVFTMALLCGLGVIPPNIALLVSGVVVANGLFVRNLIVQNPGFVRGASRYLLLLIGLSLLCYLLTQADFFTSLVIPIICLSALAFDVLLLLVRRQHFAAEFAKYLICDVICGFIPLVLVLLGFSHWPPLAFICAFCSAILGLFVFVFLRQELFGGTSKLFNA</sequence>
<organism evidence="2 3">
    <name type="scientific">Muricaecibacterium torontonense</name>
    <dbReference type="NCBI Taxonomy" id="3032871"/>
    <lineage>
        <taxon>Bacteria</taxon>
        <taxon>Bacillati</taxon>
        <taxon>Actinomycetota</taxon>
        <taxon>Coriobacteriia</taxon>
        <taxon>Coriobacteriales</taxon>
        <taxon>Atopobiaceae</taxon>
        <taxon>Muricaecibacterium</taxon>
    </lineage>
</organism>
<keyword evidence="1" id="KW-0472">Membrane</keyword>
<keyword evidence="3" id="KW-1185">Reference proteome</keyword>
<keyword evidence="1" id="KW-0812">Transmembrane</keyword>
<protein>
    <submittedName>
        <fullName evidence="2">Reverse gyrase</fullName>
    </submittedName>
</protein>
<accession>A0A4V3RRA1</accession>
<dbReference type="AlphaFoldDB" id="A0A4V3RRA1"/>
<evidence type="ECO:0000256" key="1">
    <source>
        <dbReference type="SAM" id="Phobius"/>
    </source>
</evidence>
<feature type="transmembrane region" description="Helical" evidence="1">
    <location>
        <begin position="185"/>
        <end position="204"/>
    </location>
</feature>
<dbReference type="InterPro" id="IPR046283">
    <property type="entry name" value="DUF6320"/>
</dbReference>